<evidence type="ECO:0000256" key="6">
    <source>
        <dbReference type="ARBA" id="ARBA00022576"/>
    </source>
</evidence>
<evidence type="ECO:0000313" key="15">
    <source>
        <dbReference type="Proteomes" id="UP000006201"/>
    </source>
</evidence>
<dbReference type="Gene3D" id="3.90.1150.10">
    <property type="entry name" value="Aspartate Aminotransferase, domain 1"/>
    <property type="match status" value="1"/>
</dbReference>
<name>A4C474_9GAMM</name>
<dbReference type="InterPro" id="IPR001917">
    <property type="entry name" value="Aminotrans_II_pyridoxalP_BS"/>
</dbReference>
<keyword evidence="6 14" id="KW-0032">Aminotransferase</keyword>
<organism evidence="14 15">
    <name type="scientific">Pseudoalteromonas tunicata D2</name>
    <dbReference type="NCBI Taxonomy" id="87626"/>
    <lineage>
        <taxon>Bacteria</taxon>
        <taxon>Pseudomonadati</taxon>
        <taxon>Pseudomonadota</taxon>
        <taxon>Gammaproteobacteria</taxon>
        <taxon>Alteromonadales</taxon>
        <taxon>Pseudoalteromonadaceae</taxon>
        <taxon>Pseudoalteromonas</taxon>
    </lineage>
</organism>
<dbReference type="InterPro" id="IPR004839">
    <property type="entry name" value="Aminotransferase_I/II_large"/>
</dbReference>
<dbReference type="HOGENOM" id="CLU_017584_3_1_6"/>
<comment type="subunit">
    <text evidence="4">Homodimer.</text>
</comment>
<keyword evidence="9 12" id="KW-0663">Pyridoxal phosphate</keyword>
<evidence type="ECO:0000256" key="9">
    <source>
        <dbReference type="ARBA" id="ARBA00022898"/>
    </source>
</evidence>
<comment type="caution">
    <text evidence="14">The sequence shown here is derived from an EMBL/GenBank/DDBJ whole genome shotgun (WGS) entry which is preliminary data.</text>
</comment>
<dbReference type="InterPro" id="IPR005861">
    <property type="entry name" value="HisP_aminotrans"/>
</dbReference>
<evidence type="ECO:0000256" key="11">
    <source>
        <dbReference type="ARBA" id="ARBA00047481"/>
    </source>
</evidence>
<dbReference type="EMBL" id="AAOH01000001">
    <property type="protein sequence ID" value="EAR30356.1"/>
    <property type="molecule type" value="Genomic_DNA"/>
</dbReference>
<dbReference type="PANTHER" id="PTHR42885">
    <property type="entry name" value="HISTIDINOL-PHOSPHATE AMINOTRANSFERASE-RELATED"/>
    <property type="match status" value="1"/>
</dbReference>
<evidence type="ECO:0000256" key="8">
    <source>
        <dbReference type="ARBA" id="ARBA00022679"/>
    </source>
</evidence>
<dbReference type="GO" id="GO:0030170">
    <property type="term" value="F:pyridoxal phosphate binding"/>
    <property type="evidence" value="ECO:0007669"/>
    <property type="project" value="InterPro"/>
</dbReference>
<dbReference type="GO" id="GO:0000105">
    <property type="term" value="P:L-histidine biosynthetic process"/>
    <property type="evidence" value="ECO:0007669"/>
    <property type="project" value="UniProtKB-UniPathway"/>
</dbReference>
<dbReference type="AlphaFoldDB" id="A4C474"/>
<evidence type="ECO:0000256" key="5">
    <source>
        <dbReference type="ARBA" id="ARBA00012748"/>
    </source>
</evidence>
<evidence type="ECO:0000313" key="14">
    <source>
        <dbReference type="EMBL" id="EAR30356.1"/>
    </source>
</evidence>
<evidence type="ECO:0000256" key="4">
    <source>
        <dbReference type="ARBA" id="ARBA00011738"/>
    </source>
</evidence>
<gene>
    <name evidence="14" type="ORF">PTD2_02266</name>
</gene>
<dbReference type="SUPFAM" id="SSF53383">
    <property type="entry name" value="PLP-dependent transferases"/>
    <property type="match status" value="1"/>
</dbReference>
<dbReference type="OrthoDB" id="9813612at2"/>
<sequence length="354" mass="38975">MINFIEQLLPKNIANLTAYSSAKSEKITGSTWLNANESPFSQQISITLDDLNRYPEPQPEAVINAYAQYSNLNNNQVLMTRGADEGIELLIRTFCIPQQDSIALFLPTYGMYKVTAESHNVALNALTQAELQTGSIASLIKEIGTSKLVFICNPNNPTGAMVSVDRIREISVQVGSKTLIVVDEAYIEFCPEQSALSLLEQCNNIVILRTLSKAFGLAGLRTGFMLSRPEILAPVRKVIAPYPVSTVVARIAENALTPSSITTMQQQVTDLNQFKQQLIKECKQSSAIKSVLTGEGNFVTVELNSVSVLDIAKEMGLIMRPFTLFGSNAWLRISIGNQQELKQVSIWLDAINQQ</sequence>
<dbReference type="eggNOG" id="COG0079">
    <property type="taxonomic scope" value="Bacteria"/>
</dbReference>
<comment type="catalytic activity">
    <reaction evidence="11">
        <text>L-histidinol phosphate + 2-oxoglutarate = 3-(imidazol-4-yl)-2-oxopropyl phosphate + L-glutamate</text>
        <dbReference type="Rhea" id="RHEA:23744"/>
        <dbReference type="ChEBI" id="CHEBI:16810"/>
        <dbReference type="ChEBI" id="CHEBI:29985"/>
        <dbReference type="ChEBI" id="CHEBI:57766"/>
        <dbReference type="ChEBI" id="CHEBI:57980"/>
        <dbReference type="EC" id="2.6.1.9"/>
    </reaction>
</comment>
<dbReference type="NCBIfam" id="TIGR01141">
    <property type="entry name" value="hisC"/>
    <property type="match status" value="1"/>
</dbReference>
<evidence type="ECO:0000256" key="10">
    <source>
        <dbReference type="ARBA" id="ARBA00023102"/>
    </source>
</evidence>
<reference evidence="14 15" key="1">
    <citation type="submission" date="2006-02" db="EMBL/GenBank/DDBJ databases">
        <authorList>
            <person name="Moran M.A."/>
            <person name="Kjelleberg S."/>
            <person name="Egan S."/>
            <person name="Saunders N."/>
            <person name="Thomas T."/>
            <person name="Ferriera S."/>
            <person name="Johnson J."/>
            <person name="Kravitz S."/>
            <person name="Halpern A."/>
            <person name="Remington K."/>
            <person name="Beeson K."/>
            <person name="Tran B."/>
            <person name="Rogers Y.-H."/>
            <person name="Friedman R."/>
            <person name="Venter J.C."/>
        </authorList>
    </citation>
    <scope>NUCLEOTIDE SEQUENCE [LARGE SCALE GENOMIC DNA]</scope>
    <source>
        <strain evidence="14 15">D2</strain>
    </source>
</reference>
<dbReference type="EC" id="2.6.1.9" evidence="5"/>
<evidence type="ECO:0000256" key="7">
    <source>
        <dbReference type="ARBA" id="ARBA00022605"/>
    </source>
</evidence>
<evidence type="ECO:0000259" key="13">
    <source>
        <dbReference type="Pfam" id="PF00155"/>
    </source>
</evidence>
<dbReference type="InterPro" id="IPR015424">
    <property type="entry name" value="PyrdxlP-dep_Trfase"/>
</dbReference>
<dbReference type="Pfam" id="PF00155">
    <property type="entry name" value="Aminotran_1_2"/>
    <property type="match status" value="1"/>
</dbReference>
<dbReference type="GO" id="GO:0004400">
    <property type="term" value="F:histidinol-phosphate transaminase activity"/>
    <property type="evidence" value="ECO:0007669"/>
    <property type="project" value="UniProtKB-EC"/>
</dbReference>
<dbReference type="UniPathway" id="UPA00031">
    <property type="reaction ID" value="UER00012"/>
</dbReference>
<proteinExistence type="inferred from homology"/>
<dbReference type="CDD" id="cd00609">
    <property type="entry name" value="AAT_like"/>
    <property type="match status" value="1"/>
</dbReference>
<dbReference type="PROSITE" id="PS00599">
    <property type="entry name" value="AA_TRANSFER_CLASS_2"/>
    <property type="match status" value="1"/>
</dbReference>
<dbReference type="Proteomes" id="UP000006201">
    <property type="component" value="Unassembled WGS sequence"/>
</dbReference>
<protein>
    <recommendedName>
        <fullName evidence="5">histidinol-phosphate transaminase</fullName>
        <ecNumber evidence="5">2.6.1.9</ecNumber>
    </recommendedName>
</protein>
<evidence type="ECO:0000256" key="3">
    <source>
        <dbReference type="ARBA" id="ARBA00007970"/>
    </source>
</evidence>
<dbReference type="InterPro" id="IPR015422">
    <property type="entry name" value="PyrdxlP-dep_Trfase_small"/>
</dbReference>
<accession>A4C474</accession>
<evidence type="ECO:0000256" key="2">
    <source>
        <dbReference type="ARBA" id="ARBA00005011"/>
    </source>
</evidence>
<evidence type="ECO:0000256" key="1">
    <source>
        <dbReference type="ARBA" id="ARBA00001933"/>
    </source>
</evidence>
<keyword evidence="15" id="KW-1185">Reference proteome</keyword>
<keyword evidence="7" id="KW-0028">Amino-acid biosynthesis</keyword>
<dbReference type="RefSeq" id="WP_009836654.1">
    <property type="nucleotide sequence ID" value="NZ_AAOH01000001.1"/>
</dbReference>
<dbReference type="Gene3D" id="3.40.640.10">
    <property type="entry name" value="Type I PLP-dependent aspartate aminotransferase-like (Major domain)"/>
    <property type="match status" value="1"/>
</dbReference>
<keyword evidence="10" id="KW-0368">Histidine biosynthesis</keyword>
<keyword evidence="8 14" id="KW-0808">Transferase</keyword>
<dbReference type="InterPro" id="IPR015421">
    <property type="entry name" value="PyrdxlP-dep_Trfase_major"/>
</dbReference>
<feature type="domain" description="Aminotransferase class I/classII large" evidence="13">
    <location>
        <begin position="49"/>
        <end position="343"/>
    </location>
</feature>
<comment type="cofactor">
    <cofactor evidence="1 12">
        <name>pyridoxal 5'-phosphate</name>
        <dbReference type="ChEBI" id="CHEBI:597326"/>
    </cofactor>
</comment>
<evidence type="ECO:0000256" key="12">
    <source>
        <dbReference type="RuleBase" id="RU003693"/>
    </source>
</evidence>
<dbReference type="STRING" id="87626.PTD2_02266"/>
<comment type="pathway">
    <text evidence="2">Amino-acid biosynthesis; L-histidine biosynthesis; L-histidine from 5-phospho-alpha-D-ribose 1-diphosphate: step 7/9.</text>
</comment>
<dbReference type="PANTHER" id="PTHR42885:SF2">
    <property type="entry name" value="HISTIDINOL-PHOSPHATE AMINOTRANSFERASE"/>
    <property type="match status" value="1"/>
</dbReference>
<comment type="similarity">
    <text evidence="3">Belongs to the class-II pyridoxal-phosphate-dependent aminotransferase family. Histidinol-phosphate aminotransferase subfamily.</text>
</comment>